<dbReference type="EC" id="2.4.1.1" evidence="4"/>
<keyword evidence="6 13" id="KW-0328">Glycosyltransferase</keyword>
<feature type="domain" description="DUF3417" evidence="12">
    <location>
        <begin position="14"/>
        <end position="124"/>
    </location>
</feature>
<dbReference type="InterPro" id="IPR011834">
    <property type="entry name" value="Agluc_phsphrylas"/>
</dbReference>
<evidence type="ECO:0000259" key="12">
    <source>
        <dbReference type="Pfam" id="PF11897"/>
    </source>
</evidence>
<dbReference type="NCBIfam" id="TIGR02094">
    <property type="entry name" value="more_P_ylases"/>
    <property type="match status" value="1"/>
</dbReference>
<dbReference type="SUPFAM" id="SSF53756">
    <property type="entry name" value="UDP-Glycosyltransferase/glycogen phosphorylase"/>
    <property type="match status" value="1"/>
</dbReference>
<reference evidence="13" key="1">
    <citation type="submission" date="2017-03" db="EMBL/GenBank/DDBJ databases">
        <authorList>
            <consortium name="AG Boll"/>
        </authorList>
    </citation>
    <scope>NUCLEOTIDE SEQUENCE [LARGE SCALE GENOMIC DNA]</scope>
    <source>
        <strain evidence="13">Chol</strain>
    </source>
</reference>
<evidence type="ECO:0000256" key="3">
    <source>
        <dbReference type="ARBA" id="ARBA00006047"/>
    </source>
</evidence>
<dbReference type="PROSITE" id="PS00102">
    <property type="entry name" value="PHOSPHORYLASE"/>
    <property type="match status" value="1"/>
</dbReference>
<dbReference type="GO" id="GO:0005975">
    <property type="term" value="P:carbohydrate metabolic process"/>
    <property type="evidence" value="ECO:0007669"/>
    <property type="project" value="InterPro"/>
</dbReference>
<dbReference type="Gene3D" id="3.40.50.2000">
    <property type="entry name" value="Glycogen Phosphorylase B"/>
    <property type="match status" value="3"/>
</dbReference>
<protein>
    <recommendedName>
        <fullName evidence="4">glycogen phosphorylase</fullName>
        <ecNumber evidence="4">2.4.1.1</ecNumber>
    </recommendedName>
</protein>
<comment type="cofactor">
    <cofactor evidence="2">
        <name>pyridoxal 5'-phosphate</name>
        <dbReference type="ChEBI" id="CHEBI:597326"/>
    </cofactor>
</comment>
<dbReference type="PANTHER" id="PTHR42655:SF1">
    <property type="entry name" value="GLYCOGEN PHOSPHORYLASE"/>
    <property type="match status" value="1"/>
</dbReference>
<evidence type="ECO:0000313" key="13">
    <source>
        <dbReference type="EMBL" id="SMB23899.1"/>
    </source>
</evidence>
<dbReference type="GO" id="GO:0030170">
    <property type="term" value="F:pyridoxal phosphate binding"/>
    <property type="evidence" value="ECO:0007669"/>
    <property type="project" value="InterPro"/>
</dbReference>
<evidence type="ECO:0000256" key="6">
    <source>
        <dbReference type="ARBA" id="ARBA00022676"/>
    </source>
</evidence>
<name>A0A7Z7HQ00_9PROT</name>
<dbReference type="EMBL" id="LT837803">
    <property type="protein sequence ID" value="SMB23899.1"/>
    <property type="molecule type" value="Genomic_DNA"/>
</dbReference>
<organism evidence="13 14">
    <name type="scientific">Sterolibacterium denitrificans</name>
    <dbReference type="NCBI Taxonomy" id="157592"/>
    <lineage>
        <taxon>Bacteria</taxon>
        <taxon>Pseudomonadati</taxon>
        <taxon>Pseudomonadota</taxon>
        <taxon>Betaproteobacteria</taxon>
        <taxon>Nitrosomonadales</taxon>
        <taxon>Sterolibacteriaceae</taxon>
        <taxon>Sterolibacterium</taxon>
    </lineage>
</organism>
<dbReference type="PANTHER" id="PTHR42655">
    <property type="entry name" value="GLYCOGEN PHOSPHORYLASE"/>
    <property type="match status" value="1"/>
</dbReference>
<keyword evidence="8 11" id="KW-0663">Pyridoxal phosphate</keyword>
<dbReference type="RefSeq" id="WP_154716188.1">
    <property type="nucleotide sequence ID" value="NZ_LT837803.1"/>
</dbReference>
<proteinExistence type="inferred from homology"/>
<evidence type="ECO:0000256" key="2">
    <source>
        <dbReference type="ARBA" id="ARBA00001933"/>
    </source>
</evidence>
<gene>
    <name evidence="13" type="ORF">SDENCHOL_10948</name>
</gene>
<sequence length="857" mass="97047">MPGNSFQLEVNPKIPPALARLEELAGDLWYSWDIATRALFARMHPALWHAVNHSPKTFLKRVSQRRLDEAAADPIFIGTMNQVLAAYDNYHRAPALFGLDGRKRLQQDDLVAYFCAEFGFHESLPIYSGGLGILAGDHCKGASDLRLPFVAVGLLYRQGYFQQTIDRDGRQHPRYHDTDFADLPIKPVLREDGSELRISVELPERRVWAKVWLATAGNTPLYLLDTALAENTAADRDITHRLYGGDRTTRLEQEILLGVGGVRVLHELKIKPTVWHINEGHAAFLILERIRQLTGQRQPALAALDFGCALEAVAANTVFTTHTPVPAGHDHFSMETMRQYFSPYCEETGIGSERLLALGQTDGSQDFNMTALAIRGSRYHNGVSRIHGRVSAHILAGMWPQIEPLDNPVDYITNGVHAASFLAADWHGTFDRHLGLGWMQRLTDQHCWQGVHRIPDQIFWSIRQSLKARLLHLVRHRVRAQHLRNQASEAHLDRMLKLADPHNPTVLTIGFARRFATYKRATLLFNNPGLLREIITNSERPVLFIFAGKAHPADEPGQELIRQIAELSRLPEFEGHILLLEGYDLHLSRRLVAGVDVWLNNPVYPLEASGTSGMKAAMNGAINLSVADGWWGEGYDGNNGWEIKPGAESLTAEQRDAEEARTLHELLQDKIIPMYYRNTSLGYSPEWVAMAKQSIASIMPRFNVHRMLEEYVDKFYAPAAGQWRKYARDDFRGARQVAEWKTHVRQCWPGVALRRIDAPQQHVLFGDTLRVEVAVQLNGLAPDDVSVELVFARPGERNPAKSKHYTLRHAGPLDNGEHLYTRELTPDLCGKIEYRFRVFPFHELLTHPFEMGMMVWL</sequence>
<dbReference type="PIRSF" id="PIRSF000460">
    <property type="entry name" value="Pprylas_GlgP"/>
    <property type="match status" value="1"/>
</dbReference>
<dbReference type="InterPro" id="IPR035090">
    <property type="entry name" value="Pyridoxal_P_attach_site"/>
</dbReference>
<keyword evidence="5" id="KW-0021">Allosteric enzyme</keyword>
<evidence type="ECO:0000256" key="4">
    <source>
        <dbReference type="ARBA" id="ARBA00012591"/>
    </source>
</evidence>
<evidence type="ECO:0000256" key="7">
    <source>
        <dbReference type="ARBA" id="ARBA00022679"/>
    </source>
</evidence>
<evidence type="ECO:0000256" key="9">
    <source>
        <dbReference type="ARBA" id="ARBA00023277"/>
    </source>
</evidence>
<evidence type="ECO:0000256" key="8">
    <source>
        <dbReference type="ARBA" id="ARBA00022898"/>
    </source>
</evidence>
<evidence type="ECO:0000313" key="14">
    <source>
        <dbReference type="Proteomes" id="UP000242886"/>
    </source>
</evidence>
<dbReference type="InterPro" id="IPR052182">
    <property type="entry name" value="Glycogen/Maltodextrin_Phosph"/>
</dbReference>
<feature type="modified residue" description="N6-(pyridoxal phosphate)lysine" evidence="11">
    <location>
        <position position="615"/>
    </location>
</feature>
<dbReference type="AlphaFoldDB" id="A0A7Z7HQ00"/>
<dbReference type="InterPro" id="IPR024517">
    <property type="entry name" value="Glycogen_phosphorylase_DUF3417"/>
</dbReference>
<evidence type="ECO:0000256" key="10">
    <source>
        <dbReference type="ARBA" id="ARBA00025174"/>
    </source>
</evidence>
<evidence type="ECO:0000256" key="11">
    <source>
        <dbReference type="PIRSR" id="PIRSR000460-1"/>
    </source>
</evidence>
<evidence type="ECO:0000256" key="5">
    <source>
        <dbReference type="ARBA" id="ARBA00022533"/>
    </source>
</evidence>
<dbReference type="GO" id="GO:0008184">
    <property type="term" value="F:glycogen phosphorylase activity"/>
    <property type="evidence" value="ECO:0007669"/>
    <property type="project" value="InterPro"/>
</dbReference>
<comment type="similarity">
    <text evidence="3">Belongs to the glycogen phosphorylase family.</text>
</comment>
<keyword evidence="9" id="KW-0119">Carbohydrate metabolism</keyword>
<dbReference type="Proteomes" id="UP000242886">
    <property type="component" value="Chromosome SDENCHOL"/>
</dbReference>
<dbReference type="Pfam" id="PF00343">
    <property type="entry name" value="Phosphorylase"/>
    <property type="match status" value="1"/>
</dbReference>
<comment type="catalytic activity">
    <reaction evidence="1">
        <text>[(1-&gt;4)-alpha-D-glucosyl](n) + phosphate = [(1-&gt;4)-alpha-D-glucosyl](n-1) + alpha-D-glucose 1-phosphate</text>
        <dbReference type="Rhea" id="RHEA:41732"/>
        <dbReference type="Rhea" id="RHEA-COMP:9584"/>
        <dbReference type="Rhea" id="RHEA-COMP:9586"/>
        <dbReference type="ChEBI" id="CHEBI:15444"/>
        <dbReference type="ChEBI" id="CHEBI:43474"/>
        <dbReference type="ChEBI" id="CHEBI:58601"/>
        <dbReference type="EC" id="2.4.1.1"/>
    </reaction>
</comment>
<keyword evidence="14" id="KW-1185">Reference proteome</keyword>
<dbReference type="InterPro" id="IPR000811">
    <property type="entry name" value="Glyco_trans_35"/>
</dbReference>
<comment type="function">
    <text evidence="10">Phosphorylase is an important allosteric enzyme in carbohydrate metabolism. Enzymes from different sources differ in their regulatory mechanisms and in their natural substrates. However, all known phosphorylases share catalytic and structural properties.</text>
</comment>
<accession>A0A7Z7HQ00</accession>
<keyword evidence="7 13" id="KW-0808">Transferase</keyword>
<evidence type="ECO:0000256" key="1">
    <source>
        <dbReference type="ARBA" id="ARBA00001275"/>
    </source>
</evidence>
<dbReference type="Pfam" id="PF11897">
    <property type="entry name" value="DUF3417"/>
    <property type="match status" value="1"/>
</dbReference>